<evidence type="ECO:0000313" key="2">
    <source>
        <dbReference type="Proteomes" id="UP000198756"/>
    </source>
</evidence>
<dbReference type="AlphaFoldDB" id="A0A1G5WXV7"/>
<accession>A0A1G5WXV7</accession>
<gene>
    <name evidence="1" type="ORF">SAMN03080617_01340</name>
</gene>
<organism evidence="1 2">
    <name type="scientific">Algoriphagus alkaliphilus</name>
    <dbReference type="NCBI Taxonomy" id="279824"/>
    <lineage>
        <taxon>Bacteria</taxon>
        <taxon>Pseudomonadati</taxon>
        <taxon>Bacteroidota</taxon>
        <taxon>Cytophagia</taxon>
        <taxon>Cytophagales</taxon>
        <taxon>Cyclobacteriaceae</taxon>
        <taxon>Algoriphagus</taxon>
    </lineage>
</organism>
<dbReference type="Proteomes" id="UP000198756">
    <property type="component" value="Unassembled WGS sequence"/>
</dbReference>
<proteinExistence type="predicted"/>
<name>A0A1G5WXV7_9BACT</name>
<dbReference type="EMBL" id="FMXE01000008">
    <property type="protein sequence ID" value="SDA62145.1"/>
    <property type="molecule type" value="Genomic_DNA"/>
</dbReference>
<reference evidence="2" key="1">
    <citation type="submission" date="2016-10" db="EMBL/GenBank/DDBJ databases">
        <authorList>
            <person name="Varghese N."/>
            <person name="Submissions S."/>
        </authorList>
    </citation>
    <scope>NUCLEOTIDE SEQUENCE [LARGE SCALE GENOMIC DNA]</scope>
    <source>
        <strain evidence="2">DSM 22703</strain>
    </source>
</reference>
<protein>
    <submittedName>
        <fullName evidence="1">Uncharacterized protein</fullName>
    </submittedName>
</protein>
<keyword evidence="2" id="KW-1185">Reference proteome</keyword>
<sequence length="81" mass="9156">MGISSVYNLFFSNHICLPKPAQAGAAILCDRFFRHFHRLFNKKIKEVRTVDQKAEKKPKAIASGLSHNLKALSIIFTQLLS</sequence>
<evidence type="ECO:0000313" key="1">
    <source>
        <dbReference type="EMBL" id="SDA62145.1"/>
    </source>
</evidence>